<feature type="region of interest" description="Disordered" evidence="1">
    <location>
        <begin position="23"/>
        <end position="54"/>
    </location>
</feature>
<evidence type="ECO:0000256" key="1">
    <source>
        <dbReference type="SAM" id="MobiDB-lite"/>
    </source>
</evidence>
<reference evidence="2 3" key="1">
    <citation type="submission" date="2017-11" db="EMBL/GenBank/DDBJ databases">
        <title>De-novo sequencing of pomegranate (Punica granatum L.) genome.</title>
        <authorList>
            <person name="Akparov Z."/>
            <person name="Amiraslanov A."/>
            <person name="Hajiyeva S."/>
            <person name="Abbasov M."/>
            <person name="Kaur K."/>
            <person name="Hamwieh A."/>
            <person name="Solovyev V."/>
            <person name="Salamov A."/>
            <person name="Braich B."/>
            <person name="Kosarev P."/>
            <person name="Mahmoud A."/>
            <person name="Hajiyev E."/>
            <person name="Babayeva S."/>
            <person name="Izzatullayeva V."/>
            <person name="Mammadov A."/>
            <person name="Mammadov A."/>
            <person name="Sharifova S."/>
            <person name="Ojaghi J."/>
            <person name="Eynullazada K."/>
            <person name="Bayramov B."/>
            <person name="Abdulazimova A."/>
            <person name="Shahmuradov I."/>
        </authorList>
    </citation>
    <scope>NUCLEOTIDE SEQUENCE [LARGE SCALE GENOMIC DNA]</scope>
    <source>
        <strain evidence="3">cv. AG2017</strain>
        <tissue evidence="2">Leaf</tissue>
    </source>
</reference>
<evidence type="ECO:0000313" key="3">
    <source>
        <dbReference type="Proteomes" id="UP000233551"/>
    </source>
</evidence>
<protein>
    <submittedName>
        <fullName evidence="2">Uncharacterized protein</fullName>
    </submittedName>
</protein>
<gene>
    <name evidence="2" type="ORF">CRG98_042138</name>
</gene>
<evidence type="ECO:0000313" key="2">
    <source>
        <dbReference type="EMBL" id="PKI37476.1"/>
    </source>
</evidence>
<comment type="caution">
    <text evidence="2">The sequence shown here is derived from an EMBL/GenBank/DDBJ whole genome shotgun (WGS) entry which is preliminary data.</text>
</comment>
<dbReference type="Proteomes" id="UP000233551">
    <property type="component" value="Unassembled WGS sequence"/>
</dbReference>
<name>A0A2I0I1X7_PUNGR</name>
<accession>A0A2I0I1X7</accession>
<keyword evidence="3" id="KW-1185">Reference proteome</keyword>
<feature type="compositionally biased region" description="Low complexity" evidence="1">
    <location>
        <begin position="32"/>
        <end position="43"/>
    </location>
</feature>
<proteinExistence type="predicted"/>
<sequence length="142" mass="15696">MYSKDKVAKDLLGLPPLKTLSEREDKESFLAPRSAPLSSLGGSRSRKGIPSDLLPYTDKVTKTIEREGSRSGRGTPVHSHSLSGYNVGGSFSLCYLYHFGSLFLLSSTEKTLSTITTTTTISLLPIELRLHHKHLVLEFRAY</sequence>
<organism evidence="2 3">
    <name type="scientific">Punica granatum</name>
    <name type="common">Pomegranate</name>
    <dbReference type="NCBI Taxonomy" id="22663"/>
    <lineage>
        <taxon>Eukaryota</taxon>
        <taxon>Viridiplantae</taxon>
        <taxon>Streptophyta</taxon>
        <taxon>Embryophyta</taxon>
        <taxon>Tracheophyta</taxon>
        <taxon>Spermatophyta</taxon>
        <taxon>Magnoliopsida</taxon>
        <taxon>eudicotyledons</taxon>
        <taxon>Gunneridae</taxon>
        <taxon>Pentapetalae</taxon>
        <taxon>rosids</taxon>
        <taxon>malvids</taxon>
        <taxon>Myrtales</taxon>
        <taxon>Lythraceae</taxon>
        <taxon>Punica</taxon>
    </lineage>
</organism>
<dbReference type="EMBL" id="PGOL01004382">
    <property type="protein sequence ID" value="PKI37476.1"/>
    <property type="molecule type" value="Genomic_DNA"/>
</dbReference>
<dbReference type="AlphaFoldDB" id="A0A2I0I1X7"/>